<proteinExistence type="predicted"/>
<dbReference type="STRING" id="180197.SAMN02982919_02876"/>
<protein>
    <submittedName>
        <fullName evidence="1">5-methylcytosine-specific restriction enzyme subunit McrC</fullName>
    </submittedName>
</protein>
<dbReference type="EMBL" id="FOGD01000013">
    <property type="protein sequence ID" value="SER72115.1"/>
    <property type="molecule type" value="Genomic_DNA"/>
</dbReference>
<dbReference type="Pfam" id="PF10117">
    <property type="entry name" value="McrBC"/>
    <property type="match status" value="1"/>
</dbReference>
<evidence type="ECO:0000313" key="1">
    <source>
        <dbReference type="EMBL" id="SER72115.1"/>
    </source>
</evidence>
<dbReference type="PANTHER" id="PTHR38733">
    <property type="entry name" value="PROTEIN MCRC"/>
    <property type="match status" value="1"/>
</dbReference>
<dbReference type="Proteomes" id="UP000199766">
    <property type="component" value="Unassembled WGS sequence"/>
</dbReference>
<accession>A0A1H9RHS7</accession>
<reference evidence="1 2" key="1">
    <citation type="submission" date="2016-10" db="EMBL/GenBank/DDBJ databases">
        <authorList>
            <person name="de Groot N.N."/>
        </authorList>
    </citation>
    <scope>NUCLEOTIDE SEQUENCE [LARGE SCALE GENOMIC DNA]</scope>
    <source>
        <strain evidence="1 2">ATCC 35958</strain>
    </source>
</reference>
<evidence type="ECO:0000313" key="2">
    <source>
        <dbReference type="Proteomes" id="UP000199766"/>
    </source>
</evidence>
<dbReference type="PANTHER" id="PTHR38733:SF1">
    <property type="entry name" value="TYPE IV METHYL-DIRECTED RESTRICTION ENZYME ECOKMCRBC"/>
    <property type="match status" value="1"/>
</dbReference>
<keyword evidence="2" id="KW-1185">Reference proteome</keyword>
<dbReference type="OrthoDB" id="307209at2"/>
<organism evidence="1 2">
    <name type="scientific">Giesbergeria anulus</name>
    <dbReference type="NCBI Taxonomy" id="180197"/>
    <lineage>
        <taxon>Bacteria</taxon>
        <taxon>Pseudomonadati</taxon>
        <taxon>Pseudomonadota</taxon>
        <taxon>Betaproteobacteria</taxon>
        <taxon>Burkholderiales</taxon>
        <taxon>Comamonadaceae</taxon>
        <taxon>Giesbergeria</taxon>
    </lineage>
</organism>
<dbReference type="AlphaFoldDB" id="A0A1H9RHS7"/>
<dbReference type="InterPro" id="IPR019292">
    <property type="entry name" value="McrC"/>
</dbReference>
<gene>
    <name evidence="1" type="ORF">SAMN02982919_02876</name>
</gene>
<name>A0A1H9RHS7_9BURK</name>
<sequence>MSTTTITVREYARLTTADCPPSLDAHQVSASAFTWLCELQSRLGKGGAHLLELEGQTWLRLDSLVGVVQTPCGTTLEVLPKTFSDAADVHSSRKLLRKMVAALLDLPSKEASTAALERFDVPLTEWVMAQFVQHLQQLVQQGLRSDYVRLEEELPFLRGQLNTTAQMRQPLTRAHLFHVRHDVFSPDQAANRLLHLALERVRKATAQPETWRLANELSHRLGEIPLSRQPEQDWRAWGTGRLMTGYQAIKPWCELVLGQGMPLALKGDSLGVSLLFPMEKLFESYVTRALRKQMASGFMLHAQSRQYSLAKHDGHPMFQLKPDLVVRDTKGSAVTVLDCKWKRIDQARCDKKYNIPQSDMYQMLAYGCTYLQGKGEMYLVYPRWEQFQAALPAFELPQALRMYVVPFDLNSDKLLLGQSAAFLQAITTAMPN</sequence>